<dbReference type="GO" id="GO:0004407">
    <property type="term" value="F:histone deacetylase activity"/>
    <property type="evidence" value="ECO:0007669"/>
    <property type="project" value="TreeGrafter"/>
</dbReference>
<gene>
    <name evidence="3" type="ORF">NUH88_03360</name>
</gene>
<dbReference type="Gene3D" id="3.40.800.20">
    <property type="entry name" value="Histone deacetylase domain"/>
    <property type="match status" value="1"/>
</dbReference>
<dbReference type="Proteomes" id="UP001060336">
    <property type="component" value="Chromosome"/>
</dbReference>
<dbReference type="EMBL" id="CP102480">
    <property type="protein sequence ID" value="UUX50742.1"/>
    <property type="molecule type" value="Genomic_DNA"/>
</dbReference>
<proteinExistence type="inferred from homology"/>
<dbReference type="CDD" id="cd11599">
    <property type="entry name" value="HDAC_classII_2"/>
    <property type="match status" value="1"/>
</dbReference>
<dbReference type="InterPro" id="IPR000286">
    <property type="entry name" value="HDACs"/>
</dbReference>
<evidence type="ECO:0000259" key="2">
    <source>
        <dbReference type="Pfam" id="PF00850"/>
    </source>
</evidence>
<dbReference type="GO" id="GO:0040029">
    <property type="term" value="P:epigenetic regulation of gene expression"/>
    <property type="evidence" value="ECO:0007669"/>
    <property type="project" value="TreeGrafter"/>
</dbReference>
<dbReference type="InterPro" id="IPR023801">
    <property type="entry name" value="His_deacetylse_dom"/>
</dbReference>
<organism evidence="3 4">
    <name type="scientific">Nisaea acidiphila</name>
    <dbReference type="NCBI Taxonomy" id="1862145"/>
    <lineage>
        <taxon>Bacteria</taxon>
        <taxon>Pseudomonadati</taxon>
        <taxon>Pseudomonadota</taxon>
        <taxon>Alphaproteobacteria</taxon>
        <taxon>Rhodospirillales</taxon>
        <taxon>Thalassobaculaceae</taxon>
        <taxon>Nisaea</taxon>
    </lineage>
</organism>
<evidence type="ECO:0000256" key="1">
    <source>
        <dbReference type="ARBA" id="ARBA00005947"/>
    </source>
</evidence>
<reference evidence="3" key="1">
    <citation type="submission" date="2022-08" db="EMBL/GenBank/DDBJ databases">
        <title>Nisaea acidiphila sp. nov., isolated from a marine algal debris and emended description of the genus Nisaea Urios et al. 2008.</title>
        <authorList>
            <person name="Kwon K."/>
        </authorList>
    </citation>
    <scope>NUCLEOTIDE SEQUENCE</scope>
    <source>
        <strain evidence="3">MEBiC11861</strain>
    </source>
</reference>
<dbReference type="AlphaFoldDB" id="A0A9J7AUF4"/>
<protein>
    <submittedName>
        <fullName evidence="3">Histone deacetylase family protein</fullName>
    </submittedName>
</protein>
<feature type="domain" description="Histone deacetylase" evidence="2">
    <location>
        <begin position="20"/>
        <end position="305"/>
    </location>
</feature>
<dbReference type="PRINTS" id="PR01270">
    <property type="entry name" value="HDASUPER"/>
</dbReference>
<keyword evidence="4" id="KW-1185">Reference proteome</keyword>
<dbReference type="RefSeq" id="WP_257769967.1">
    <property type="nucleotide sequence ID" value="NZ_CP102480.1"/>
</dbReference>
<name>A0A9J7AUF4_9PROT</name>
<dbReference type="PANTHER" id="PTHR10625:SF10">
    <property type="entry name" value="HISTONE DEACETYLASE HDAC1"/>
    <property type="match status" value="1"/>
</dbReference>
<sequence>MGTILYTHSDCFGHDPGRMHPEHPARLKSILNALSADEFSSLDRREAPKATVEQIARAHPQDYVESILAAVPESGERHLDGDTVMTPGTGDAILRGSGAVCAAVDAVLGGAAKNAFCAMRPPGHHAEPRTPMGFCFFNQIAVGADHARAAHGLRRVAIVDFDVHHGNGTQAIFEADGGVFYASTHQTPLFPGTGKANERGVGNIVNVPLPPMAGSEEFRAAISEIISPKLIEFHPELLMISAGFDAHIDDPLASLCLTEEDFAWVTEELMRVADLVCDGKIVSVLEGGYDLEALAQSTAAHVRTLMKAS</sequence>
<evidence type="ECO:0000313" key="4">
    <source>
        <dbReference type="Proteomes" id="UP001060336"/>
    </source>
</evidence>
<dbReference type="InterPro" id="IPR037138">
    <property type="entry name" value="His_deacetylse_dom_sf"/>
</dbReference>
<dbReference type="SUPFAM" id="SSF52768">
    <property type="entry name" value="Arginase/deacetylase"/>
    <property type="match status" value="1"/>
</dbReference>
<accession>A0A9J7AUF4</accession>
<dbReference type="InterPro" id="IPR023696">
    <property type="entry name" value="Ureohydrolase_dom_sf"/>
</dbReference>
<dbReference type="KEGG" id="naci:NUH88_03360"/>
<dbReference type="PANTHER" id="PTHR10625">
    <property type="entry name" value="HISTONE DEACETYLASE HDAC1-RELATED"/>
    <property type="match status" value="1"/>
</dbReference>
<dbReference type="Pfam" id="PF00850">
    <property type="entry name" value="Hist_deacetyl"/>
    <property type="match status" value="1"/>
</dbReference>
<comment type="similarity">
    <text evidence="1">Belongs to the histone deacetylase family.</text>
</comment>
<evidence type="ECO:0000313" key="3">
    <source>
        <dbReference type="EMBL" id="UUX50742.1"/>
    </source>
</evidence>